<dbReference type="RefSeq" id="WP_190837143.1">
    <property type="nucleotide sequence ID" value="NZ_CAWPPI010000118.1"/>
</dbReference>
<reference evidence="6" key="1">
    <citation type="submission" date="2020-09" db="EMBL/GenBank/DDBJ databases">
        <title>Iningainema tapete sp. nov. (Scytonemataceae, Cyanobacteria) from greenhouses in central Florida (USA) produces two types of nodularin with biosynthetic potential for microcystin-LR and anabaenopeptins.</title>
        <authorList>
            <person name="Berthold D.E."/>
            <person name="Lefler F.W."/>
            <person name="Huang I.-S."/>
            <person name="Abdulla H."/>
            <person name="Zimba P.V."/>
            <person name="Laughinghouse H.D. IV."/>
        </authorList>
    </citation>
    <scope>NUCLEOTIDE SEQUENCE</scope>
    <source>
        <strain evidence="6">BLCCT55</strain>
    </source>
</reference>
<accession>A0A8J6XJF8</accession>
<evidence type="ECO:0000256" key="3">
    <source>
        <dbReference type="ARBA" id="ARBA00022989"/>
    </source>
</evidence>
<evidence type="ECO:0000256" key="1">
    <source>
        <dbReference type="ARBA" id="ARBA00004141"/>
    </source>
</evidence>
<organism evidence="6 7">
    <name type="scientific">Iningainema tapete BLCC-T55</name>
    <dbReference type="NCBI Taxonomy" id="2748662"/>
    <lineage>
        <taxon>Bacteria</taxon>
        <taxon>Bacillati</taxon>
        <taxon>Cyanobacteriota</taxon>
        <taxon>Cyanophyceae</taxon>
        <taxon>Nostocales</taxon>
        <taxon>Scytonemataceae</taxon>
        <taxon>Iningainema tapete</taxon>
    </lineage>
</organism>
<feature type="transmembrane region" description="Helical" evidence="5">
    <location>
        <begin position="6"/>
        <end position="24"/>
    </location>
</feature>
<dbReference type="EMBL" id="JACXAE010000118">
    <property type="protein sequence ID" value="MBD2778010.1"/>
    <property type="molecule type" value="Genomic_DNA"/>
</dbReference>
<evidence type="ECO:0000313" key="7">
    <source>
        <dbReference type="Proteomes" id="UP000629098"/>
    </source>
</evidence>
<protein>
    <submittedName>
        <fullName evidence="6">SemiSWEET transporter</fullName>
    </submittedName>
</protein>
<evidence type="ECO:0000256" key="2">
    <source>
        <dbReference type="ARBA" id="ARBA00022692"/>
    </source>
</evidence>
<dbReference type="Gene3D" id="1.20.1280.290">
    <property type="match status" value="1"/>
</dbReference>
<evidence type="ECO:0000256" key="5">
    <source>
        <dbReference type="SAM" id="Phobius"/>
    </source>
</evidence>
<dbReference type="InterPro" id="IPR006603">
    <property type="entry name" value="PQ-loop_rpt"/>
</dbReference>
<keyword evidence="2 5" id="KW-0812">Transmembrane</keyword>
<dbReference type="Proteomes" id="UP000629098">
    <property type="component" value="Unassembled WGS sequence"/>
</dbReference>
<feature type="transmembrane region" description="Helical" evidence="5">
    <location>
        <begin position="62"/>
        <end position="79"/>
    </location>
</feature>
<comment type="caution">
    <text evidence="6">The sequence shown here is derived from an EMBL/GenBank/DDBJ whole genome shotgun (WGS) entry which is preliminary data.</text>
</comment>
<dbReference type="NCBIfam" id="NF037968">
    <property type="entry name" value="SemiSWEET_2"/>
    <property type="match status" value="1"/>
</dbReference>
<evidence type="ECO:0000313" key="6">
    <source>
        <dbReference type="EMBL" id="MBD2778010.1"/>
    </source>
</evidence>
<gene>
    <name evidence="6" type="ORF">ICL16_39715</name>
</gene>
<keyword evidence="4 5" id="KW-0472">Membrane</keyword>
<feature type="transmembrane region" description="Helical" evidence="5">
    <location>
        <begin position="36"/>
        <end position="56"/>
    </location>
</feature>
<dbReference type="AlphaFoldDB" id="A0A8J6XJF8"/>
<evidence type="ECO:0000256" key="4">
    <source>
        <dbReference type="ARBA" id="ARBA00023136"/>
    </source>
</evidence>
<name>A0A8J6XJF8_9CYAN</name>
<dbReference type="Pfam" id="PF04193">
    <property type="entry name" value="PQ-loop"/>
    <property type="match status" value="1"/>
</dbReference>
<dbReference type="InterPro" id="IPR047662">
    <property type="entry name" value="SemiSWEET"/>
</dbReference>
<dbReference type="GO" id="GO:0051119">
    <property type="term" value="F:sugar transmembrane transporter activity"/>
    <property type="evidence" value="ECO:0007669"/>
    <property type="project" value="InterPro"/>
</dbReference>
<keyword evidence="7" id="KW-1185">Reference proteome</keyword>
<comment type="subcellular location">
    <subcellularLocation>
        <location evidence="1">Membrane</location>
        <topology evidence="1">Multi-pass membrane protein</topology>
    </subcellularLocation>
</comment>
<keyword evidence="3 5" id="KW-1133">Transmembrane helix</keyword>
<dbReference type="GO" id="GO:0016020">
    <property type="term" value="C:membrane"/>
    <property type="evidence" value="ECO:0007669"/>
    <property type="project" value="UniProtKB-SubCell"/>
</dbReference>
<proteinExistence type="predicted"/>
<sequence>MDFITILGLLAATLTTLSFLPQLLKTWQSKSAKDVSFIMLITFNLGVFIWLIYGIYLQALPIILANGVTLFFNIIILWLKIKYR</sequence>